<feature type="domain" description="NYN" evidence="1">
    <location>
        <begin position="20"/>
        <end position="153"/>
    </location>
</feature>
<evidence type="ECO:0000259" key="1">
    <source>
        <dbReference type="Pfam" id="PF01936"/>
    </source>
</evidence>
<name>A0A2M6WZF4_9BACT</name>
<dbReference type="PANTHER" id="PTHR35458:SF8">
    <property type="entry name" value="SLR0650 PROTEIN"/>
    <property type="match status" value="1"/>
</dbReference>
<dbReference type="InterPro" id="IPR047140">
    <property type="entry name" value="LabA"/>
</dbReference>
<comment type="caution">
    <text evidence="2">The sequence shown here is derived from an EMBL/GenBank/DDBJ whole genome shotgun (WGS) entry which is preliminary data.</text>
</comment>
<dbReference type="EMBL" id="PEZP01000027">
    <property type="protein sequence ID" value="PIT98159.1"/>
    <property type="molecule type" value="Genomic_DNA"/>
</dbReference>
<dbReference type="Gene3D" id="3.40.50.1010">
    <property type="entry name" value="5'-nuclease"/>
    <property type="match status" value="1"/>
</dbReference>
<accession>A0A2M6WZF4</accession>
<evidence type="ECO:0000313" key="3">
    <source>
        <dbReference type="Proteomes" id="UP000230731"/>
    </source>
</evidence>
<dbReference type="AlphaFoldDB" id="A0A2M6WZF4"/>
<dbReference type="Pfam" id="PF01936">
    <property type="entry name" value="NYN"/>
    <property type="match status" value="1"/>
</dbReference>
<dbReference type="GO" id="GO:0004540">
    <property type="term" value="F:RNA nuclease activity"/>
    <property type="evidence" value="ECO:0007669"/>
    <property type="project" value="InterPro"/>
</dbReference>
<proteinExistence type="predicted"/>
<dbReference type="PANTHER" id="PTHR35458">
    <property type="entry name" value="SLR0755 PROTEIN"/>
    <property type="match status" value="1"/>
</dbReference>
<reference evidence="3" key="1">
    <citation type="submission" date="2017-09" db="EMBL/GenBank/DDBJ databases">
        <title>Depth-based differentiation of microbial function through sediment-hosted aquifers and enrichment of novel symbionts in the deep terrestrial subsurface.</title>
        <authorList>
            <person name="Probst A.J."/>
            <person name="Ladd B."/>
            <person name="Jarett J.K."/>
            <person name="Geller-Mcgrath D.E."/>
            <person name="Sieber C.M.K."/>
            <person name="Emerson J.B."/>
            <person name="Anantharaman K."/>
            <person name="Thomas B.C."/>
            <person name="Malmstrom R."/>
            <person name="Stieglmeier M."/>
            <person name="Klingl A."/>
            <person name="Woyke T."/>
            <person name="Ryan C.M."/>
            <person name="Banfield J.F."/>
        </authorList>
    </citation>
    <scope>NUCLEOTIDE SEQUENCE [LARGE SCALE GENOMIC DNA]</scope>
</reference>
<dbReference type="InterPro" id="IPR021139">
    <property type="entry name" value="NYN"/>
</dbReference>
<gene>
    <name evidence="2" type="ORF">COT71_02235</name>
</gene>
<dbReference type="Proteomes" id="UP000230731">
    <property type="component" value="Unassembled WGS sequence"/>
</dbReference>
<protein>
    <recommendedName>
        <fullName evidence="1">NYN domain-containing protein</fullName>
    </recommendedName>
</protein>
<evidence type="ECO:0000313" key="2">
    <source>
        <dbReference type="EMBL" id="PIT98159.1"/>
    </source>
</evidence>
<organism evidence="2 3">
    <name type="scientific">Candidatus Andersenbacteria bacterium CG10_big_fil_rev_8_21_14_0_10_54_11</name>
    <dbReference type="NCBI Taxonomy" id="1974485"/>
    <lineage>
        <taxon>Bacteria</taxon>
        <taxon>Candidatus Anderseniibacteriota</taxon>
    </lineage>
</organism>
<sequence length="171" mass="19308">MAVTSYHRLKELGAHKLLQFDYAGFTNFLLAERTAAFRRYYIGAIREEEGNLKSKELMAAQRRLTGHLQNDGWEVMFGHMLKNRGVYQEKGVDVQIAVDLVVGAYENQFDAAIIISSDTDLIPAIAKVRSKGKTVEYVGFSKRPSYGLIAHADERRLLTRADIAKFLPAEK</sequence>